<reference evidence="1" key="1">
    <citation type="journal article" date="2020" name="Stud. Mycol.">
        <title>101 Dothideomycetes genomes: a test case for predicting lifestyles and emergence of pathogens.</title>
        <authorList>
            <person name="Haridas S."/>
            <person name="Albert R."/>
            <person name="Binder M."/>
            <person name="Bloem J."/>
            <person name="Labutti K."/>
            <person name="Salamov A."/>
            <person name="Andreopoulos B."/>
            <person name="Baker S."/>
            <person name="Barry K."/>
            <person name="Bills G."/>
            <person name="Bluhm B."/>
            <person name="Cannon C."/>
            <person name="Castanera R."/>
            <person name="Culley D."/>
            <person name="Daum C."/>
            <person name="Ezra D."/>
            <person name="Gonzalez J."/>
            <person name="Henrissat B."/>
            <person name="Kuo A."/>
            <person name="Liang C."/>
            <person name="Lipzen A."/>
            <person name="Lutzoni F."/>
            <person name="Magnuson J."/>
            <person name="Mondo S."/>
            <person name="Nolan M."/>
            <person name="Ohm R."/>
            <person name="Pangilinan J."/>
            <person name="Park H.-J."/>
            <person name="Ramirez L."/>
            <person name="Alfaro M."/>
            <person name="Sun H."/>
            <person name="Tritt A."/>
            <person name="Yoshinaga Y."/>
            <person name="Zwiers L.-H."/>
            <person name="Turgeon B."/>
            <person name="Goodwin S."/>
            <person name="Spatafora J."/>
            <person name="Crous P."/>
            <person name="Grigoriev I."/>
        </authorList>
    </citation>
    <scope>NUCLEOTIDE SEQUENCE</scope>
    <source>
        <strain evidence="1">CBS 119925</strain>
    </source>
</reference>
<gene>
    <name evidence="1" type="ORF">M011DRAFT_9964</name>
</gene>
<protein>
    <recommendedName>
        <fullName evidence="3">RNI-like protein</fullName>
    </recommendedName>
</protein>
<dbReference type="OrthoDB" id="408631at2759"/>
<dbReference type="SUPFAM" id="SSF52047">
    <property type="entry name" value="RNI-like"/>
    <property type="match status" value="1"/>
</dbReference>
<evidence type="ECO:0000313" key="1">
    <source>
        <dbReference type="EMBL" id="KAF2751934.1"/>
    </source>
</evidence>
<dbReference type="InterPro" id="IPR032675">
    <property type="entry name" value="LRR_dom_sf"/>
</dbReference>
<evidence type="ECO:0000313" key="2">
    <source>
        <dbReference type="Proteomes" id="UP000799440"/>
    </source>
</evidence>
<keyword evidence="2" id="KW-1185">Reference proteome</keyword>
<dbReference type="Gene3D" id="3.80.10.10">
    <property type="entry name" value="Ribonuclease Inhibitor"/>
    <property type="match status" value="2"/>
</dbReference>
<accession>A0A6A6VQ75</accession>
<dbReference type="EMBL" id="MU006561">
    <property type="protein sequence ID" value="KAF2751934.1"/>
    <property type="molecule type" value="Genomic_DNA"/>
</dbReference>
<dbReference type="Proteomes" id="UP000799440">
    <property type="component" value="Unassembled WGS sequence"/>
</dbReference>
<proteinExistence type="predicted"/>
<sequence>MPPKCSRNTSFWIAKFLQSRSEDLMDDYLPSYTNATHQDPWELVAPYLFAPELLSTALVSRSWHQNFSAQLWGNPLAHFAEDDTVYVVLTRFIKSLPQARSFVRQWTHTLQISPSNDESYGYPPSTWLRDVLDWLPGLQSLVVHGVPFFDHASLLNLRNPSPNSSGYGIRLLDASNCINATSSGLLKALQCLPNLVYLDLSHTPAVKGHSVLLQLGRLRTLRVLKLASLSLKHNDIAILAATVQRGVRSLDLRNNELTDASVRLIRDRCFGVNDDPLVPTAETQDVDLEKHIRTRLAQGHVGSLSVEDQFDGGVTHLYVAGNCITAASAADLLEPGRLHALDVGDLCPPTGPPWIVHSEGAAPDPMSGARRLGELLFGPGSGRLKYLRISHSVVTTDFSRWMSSSRLSPSENRGDPPIYTPSPSSRHHLAIFNSLYSLTLTSIPSHTTDHSIPANLKDLIHSCAASTADHRGAYDPPTLRRITLEVISQPQHPRTRERHTLSSTEDQDTEVFWQAARDDFSFFQDEKVDVDPQLLGGSDGASETSEPLYDVVSEIAQYRRARKAAYEAARRRGIDGTMAGYWPGEVAVVRKTSE</sequence>
<dbReference type="AlphaFoldDB" id="A0A6A6VQ75"/>
<name>A0A6A6VQ75_9PLEO</name>
<evidence type="ECO:0008006" key="3">
    <source>
        <dbReference type="Google" id="ProtNLM"/>
    </source>
</evidence>
<organism evidence="1 2">
    <name type="scientific">Sporormia fimetaria CBS 119925</name>
    <dbReference type="NCBI Taxonomy" id="1340428"/>
    <lineage>
        <taxon>Eukaryota</taxon>
        <taxon>Fungi</taxon>
        <taxon>Dikarya</taxon>
        <taxon>Ascomycota</taxon>
        <taxon>Pezizomycotina</taxon>
        <taxon>Dothideomycetes</taxon>
        <taxon>Pleosporomycetidae</taxon>
        <taxon>Pleosporales</taxon>
        <taxon>Sporormiaceae</taxon>
        <taxon>Sporormia</taxon>
    </lineage>
</organism>